<organism evidence="1 2">
    <name type="scientific">Candidatus Anaerostipes excrementavium</name>
    <dbReference type="NCBI Taxonomy" id="2838463"/>
    <lineage>
        <taxon>Bacteria</taxon>
        <taxon>Bacillati</taxon>
        <taxon>Bacillota</taxon>
        <taxon>Clostridia</taxon>
        <taxon>Lachnospirales</taxon>
        <taxon>Lachnospiraceae</taxon>
        <taxon>Anaerostipes</taxon>
    </lineage>
</organism>
<comment type="caution">
    <text evidence="1">The sequence shown here is derived from an EMBL/GenBank/DDBJ whole genome shotgun (WGS) entry which is preliminary data.</text>
</comment>
<evidence type="ECO:0000313" key="2">
    <source>
        <dbReference type="Proteomes" id="UP000886721"/>
    </source>
</evidence>
<sequence length="391" mass="44470">MGENEKEFKLADSCVPGLEEGRYTAEGIQTVTLPQNDTFSVKKDFYVAANTETMATDEVFSVYPAPEQQGDFAGTLPFIVLKNKTYPWIKRWMEDIDGHRVPWTALIVVSEDEGPREMDVKYKELKNLKEEGVFFPYKEKTAACCKDDDNVHILTIPKETYDSIMPDAEDLPWLAHAKFVNLSAAEDSIAQQDGWFSTVIANRFVPSSEDHAVKSTVHLVSAEGYLNAKIPNDCDFVRFISIYHWNVYSEKTQDQSFVSLVNGLAEHSGIVKEKDLKSHHLRTGEKTFSFYHGPLLPYHSERYDEINGEEKFTADGRMIYDSENGIFDVSYSAAFQLGRLITLSRRSEAEKIVTWRKDQAVKKHLNKQKAAIGFSVSDLQELCRFLSEGKL</sequence>
<gene>
    <name evidence="1" type="ORF">H9735_07440</name>
</gene>
<proteinExistence type="predicted"/>
<protein>
    <submittedName>
        <fullName evidence="1">Uncharacterized protein</fullName>
    </submittedName>
</protein>
<accession>A0A9D1WVK9</accession>
<reference evidence="1" key="1">
    <citation type="journal article" date="2021" name="PeerJ">
        <title>Extensive microbial diversity within the chicken gut microbiome revealed by metagenomics and culture.</title>
        <authorList>
            <person name="Gilroy R."/>
            <person name="Ravi A."/>
            <person name="Getino M."/>
            <person name="Pursley I."/>
            <person name="Horton D.L."/>
            <person name="Alikhan N.F."/>
            <person name="Baker D."/>
            <person name="Gharbi K."/>
            <person name="Hall N."/>
            <person name="Watson M."/>
            <person name="Adriaenssens E.M."/>
            <person name="Foster-Nyarko E."/>
            <person name="Jarju S."/>
            <person name="Secka A."/>
            <person name="Antonio M."/>
            <person name="Oren A."/>
            <person name="Chaudhuri R.R."/>
            <person name="La Ragione R."/>
            <person name="Hildebrand F."/>
            <person name="Pallen M.J."/>
        </authorList>
    </citation>
    <scope>NUCLEOTIDE SEQUENCE</scope>
    <source>
        <strain evidence="1">CHK191-13928</strain>
    </source>
</reference>
<reference evidence="1" key="2">
    <citation type="submission" date="2021-04" db="EMBL/GenBank/DDBJ databases">
        <authorList>
            <person name="Gilroy R."/>
        </authorList>
    </citation>
    <scope>NUCLEOTIDE SEQUENCE</scope>
    <source>
        <strain evidence="1">CHK191-13928</strain>
    </source>
</reference>
<name>A0A9D1WVK9_9FIRM</name>
<dbReference type="AlphaFoldDB" id="A0A9D1WVK9"/>
<dbReference type="Proteomes" id="UP000886721">
    <property type="component" value="Unassembled WGS sequence"/>
</dbReference>
<evidence type="ECO:0000313" key="1">
    <source>
        <dbReference type="EMBL" id="HIX67938.1"/>
    </source>
</evidence>
<dbReference type="EMBL" id="DXEM01000025">
    <property type="protein sequence ID" value="HIX67938.1"/>
    <property type="molecule type" value="Genomic_DNA"/>
</dbReference>